<protein>
    <submittedName>
        <fullName evidence="1">Polyketide cyclase / dehydrase and lipid transport</fullName>
    </submittedName>
</protein>
<evidence type="ECO:0000313" key="2">
    <source>
        <dbReference type="Proteomes" id="UP000198677"/>
    </source>
</evidence>
<name>A0A1H7G7L2_9NOCA</name>
<dbReference type="SUPFAM" id="SSF55961">
    <property type="entry name" value="Bet v1-like"/>
    <property type="match status" value="1"/>
</dbReference>
<dbReference type="AlphaFoldDB" id="A0A1H7G7L2"/>
<dbReference type="OrthoDB" id="4730534at2"/>
<proteinExistence type="predicted"/>
<dbReference type="InterPro" id="IPR023393">
    <property type="entry name" value="START-like_dom_sf"/>
</dbReference>
<dbReference type="RefSeq" id="WP_072753881.1">
    <property type="nucleotide sequence ID" value="NZ_FOAW01000001.1"/>
</dbReference>
<evidence type="ECO:0000313" key="1">
    <source>
        <dbReference type="EMBL" id="SEK34054.1"/>
    </source>
</evidence>
<dbReference type="PANTHER" id="PTHR39683">
    <property type="entry name" value="CONSERVED PROTEIN TB16.3"/>
    <property type="match status" value="1"/>
</dbReference>
<gene>
    <name evidence="1" type="ORF">SAMN05444583_101403</name>
</gene>
<keyword evidence="2" id="KW-1185">Reference proteome</keyword>
<organism evidence="1 2">
    <name type="scientific">Rhodococcus maanshanensis</name>
    <dbReference type="NCBI Taxonomy" id="183556"/>
    <lineage>
        <taxon>Bacteria</taxon>
        <taxon>Bacillati</taxon>
        <taxon>Actinomycetota</taxon>
        <taxon>Actinomycetes</taxon>
        <taxon>Mycobacteriales</taxon>
        <taxon>Nocardiaceae</taxon>
        <taxon>Rhodococcus</taxon>
    </lineage>
</organism>
<dbReference type="EMBL" id="FOAW01000001">
    <property type="protein sequence ID" value="SEK34054.1"/>
    <property type="molecule type" value="Genomic_DNA"/>
</dbReference>
<accession>A0A1H7G7L2</accession>
<reference evidence="2" key="1">
    <citation type="submission" date="2016-10" db="EMBL/GenBank/DDBJ databases">
        <authorList>
            <person name="Varghese N."/>
            <person name="Submissions S."/>
        </authorList>
    </citation>
    <scope>NUCLEOTIDE SEQUENCE [LARGE SCALE GENOMIC DNA]</scope>
    <source>
        <strain evidence="2">DSM 44675</strain>
    </source>
</reference>
<dbReference type="Proteomes" id="UP000198677">
    <property type="component" value="Unassembled WGS sequence"/>
</dbReference>
<dbReference type="CDD" id="cd07819">
    <property type="entry name" value="SRPBCC_2"/>
    <property type="match status" value="1"/>
</dbReference>
<dbReference type="PANTHER" id="PTHR39683:SF4">
    <property type="entry name" value="COENZYME Q-BINDING PROTEIN COQ10 START DOMAIN-CONTAINING PROTEIN"/>
    <property type="match status" value="1"/>
</dbReference>
<dbReference type="Gene3D" id="3.30.530.20">
    <property type="match status" value="1"/>
</dbReference>
<dbReference type="Pfam" id="PF10604">
    <property type="entry name" value="Polyketide_cyc2"/>
    <property type="match status" value="1"/>
</dbReference>
<dbReference type="InterPro" id="IPR019587">
    <property type="entry name" value="Polyketide_cyclase/dehydratase"/>
</dbReference>
<sequence>MAVSGNKEFHIKADPAKVMAAIVAVERVPEWSSSHKAVIVESTHPDGRPLRVRMKVSVLGVNDEQVVDYQWVGDEKVSWTLVQSDQQKTQDGSYTLVADGDGTNVTFDLTVDLKIPMPGFIVKRGQKIALETASKGLTKFLETF</sequence>